<reference evidence="6" key="2">
    <citation type="submission" date="2013-12" db="EMBL/GenBank/DDBJ databases">
        <authorList>
            <person name="Yu Y."/>
            <person name="Lee S."/>
            <person name="de Baynast K."/>
            <person name="Wissotski M."/>
            <person name="Liu L."/>
            <person name="Talag J."/>
            <person name="Goicoechea J."/>
            <person name="Angelova A."/>
            <person name="Jetty R."/>
            <person name="Kudrna D."/>
            <person name="Golser W."/>
            <person name="Rivera L."/>
            <person name="Zhang J."/>
            <person name="Wing R."/>
        </authorList>
    </citation>
    <scope>NUCLEOTIDE SEQUENCE</scope>
</reference>
<dbReference type="SUPFAM" id="SSF57850">
    <property type="entry name" value="RING/U-box"/>
    <property type="match status" value="1"/>
</dbReference>
<dbReference type="Gene3D" id="3.30.40.10">
    <property type="entry name" value="Zinc/RING finger domain, C3HC4 (zinc finger)"/>
    <property type="match status" value="1"/>
</dbReference>
<sequence length="390" mass="42620">MGFAAAAAVCSICLDAVACGEGATTRSTAKLQCGHEFHLDCIGSAFNAKGVMQCPNCRNIEKGHWLYGNEHQPCSHSDTSGLLNDEIFDYPSFAFDFGWCPFDSLTPLTSVFGESESEPTSFVDYLRTLHGFHHPMYVPSSSTANAESIPLHQRPSGLEGHANTDLRNIQAFHETEPRSREREQQYLGNVQMPGPLNHSTAPFGTGMPRYDGGNQQRSWPHMHANSLFHRPTARRVNSPAPHLRSTAAVSETRGHGHGMTSHVVQQTIPSSRASNAHPPATRRVRPRALSITSFIAASSSATRGPRDFSLTETASTTNGNARNGVGASRNANQSYSWSSGTFWQQNGEPHWWSAMAPVHNRPYDNYVGRSATELLSMYGAHNSQPTPGFL</sequence>
<evidence type="ECO:0000256" key="2">
    <source>
        <dbReference type="SAM" id="MobiDB-lite"/>
    </source>
</evidence>
<keyword evidence="1" id="KW-0863">Zinc-finger</keyword>
<name>A0A0D9XFJ2_9ORYZ</name>
<dbReference type="Gramene" id="LPERR09G12240.1">
    <property type="protein sequence ID" value="LPERR09G12240.1"/>
    <property type="gene ID" value="LPERR09G12240"/>
</dbReference>
<reference evidence="5 6" key="1">
    <citation type="submission" date="2012-08" db="EMBL/GenBank/DDBJ databases">
        <title>Oryza genome evolution.</title>
        <authorList>
            <person name="Wing R.A."/>
        </authorList>
    </citation>
    <scope>NUCLEOTIDE SEQUENCE</scope>
</reference>
<dbReference type="HOGENOM" id="CLU_037685_1_0_1"/>
<feature type="region of interest" description="Disordered" evidence="2">
    <location>
        <begin position="302"/>
        <end position="329"/>
    </location>
</feature>
<proteinExistence type="predicted"/>
<dbReference type="InterPro" id="IPR044274">
    <property type="entry name" value="RFI2"/>
</dbReference>
<feature type="signal peptide" evidence="3">
    <location>
        <begin position="1"/>
        <end position="22"/>
    </location>
</feature>
<dbReference type="eggNOG" id="ENOG502QRRP">
    <property type="taxonomic scope" value="Eukaryota"/>
</dbReference>
<reference evidence="5" key="3">
    <citation type="submission" date="2015-04" db="UniProtKB">
        <authorList>
            <consortium name="EnsemblPlants"/>
        </authorList>
    </citation>
    <scope>IDENTIFICATION</scope>
</reference>
<organism evidence="5 6">
    <name type="scientific">Leersia perrieri</name>
    <dbReference type="NCBI Taxonomy" id="77586"/>
    <lineage>
        <taxon>Eukaryota</taxon>
        <taxon>Viridiplantae</taxon>
        <taxon>Streptophyta</taxon>
        <taxon>Embryophyta</taxon>
        <taxon>Tracheophyta</taxon>
        <taxon>Spermatophyta</taxon>
        <taxon>Magnoliopsida</taxon>
        <taxon>Liliopsida</taxon>
        <taxon>Poales</taxon>
        <taxon>Poaceae</taxon>
        <taxon>BOP clade</taxon>
        <taxon>Oryzoideae</taxon>
        <taxon>Oryzeae</taxon>
        <taxon>Oryzinae</taxon>
        <taxon>Leersia</taxon>
    </lineage>
</organism>
<keyword evidence="6" id="KW-1185">Reference proteome</keyword>
<keyword evidence="1" id="KW-0479">Metal-binding</keyword>
<dbReference type="GO" id="GO:0004842">
    <property type="term" value="F:ubiquitin-protein transferase activity"/>
    <property type="evidence" value="ECO:0007669"/>
    <property type="project" value="InterPro"/>
</dbReference>
<dbReference type="PANTHER" id="PTHR46798">
    <property type="entry name" value="OS09G0511500 PROTEIN"/>
    <property type="match status" value="1"/>
</dbReference>
<keyword evidence="1" id="KW-0862">Zinc</keyword>
<dbReference type="InterPro" id="IPR001841">
    <property type="entry name" value="Znf_RING"/>
</dbReference>
<dbReference type="SMART" id="SM00184">
    <property type="entry name" value="RING"/>
    <property type="match status" value="1"/>
</dbReference>
<accession>A0A0D9XFJ2</accession>
<feature type="domain" description="RING-type" evidence="4">
    <location>
        <begin position="10"/>
        <end position="58"/>
    </location>
</feature>
<dbReference type="GO" id="GO:0008270">
    <property type="term" value="F:zinc ion binding"/>
    <property type="evidence" value="ECO:0007669"/>
    <property type="project" value="UniProtKB-KW"/>
</dbReference>
<feature type="chain" id="PRO_5002349829" description="RING-type domain-containing protein" evidence="3">
    <location>
        <begin position="23"/>
        <end position="390"/>
    </location>
</feature>
<dbReference type="InterPro" id="IPR013083">
    <property type="entry name" value="Znf_RING/FYVE/PHD"/>
</dbReference>
<evidence type="ECO:0000313" key="6">
    <source>
        <dbReference type="Proteomes" id="UP000032180"/>
    </source>
</evidence>
<dbReference type="PANTHER" id="PTHR46798:SF19">
    <property type="entry name" value="OS09G0511500 PROTEIN"/>
    <property type="match status" value="1"/>
</dbReference>
<dbReference type="STRING" id="77586.A0A0D9XFJ2"/>
<evidence type="ECO:0000256" key="3">
    <source>
        <dbReference type="SAM" id="SignalP"/>
    </source>
</evidence>
<dbReference type="Proteomes" id="UP000032180">
    <property type="component" value="Chromosome 9"/>
</dbReference>
<keyword evidence="3" id="KW-0732">Signal</keyword>
<evidence type="ECO:0000313" key="5">
    <source>
        <dbReference type="EnsemblPlants" id="LPERR09G12240.1"/>
    </source>
</evidence>
<evidence type="ECO:0000256" key="1">
    <source>
        <dbReference type="PROSITE-ProRule" id="PRU00175"/>
    </source>
</evidence>
<dbReference type="Pfam" id="PF13639">
    <property type="entry name" value="zf-RING_2"/>
    <property type="match status" value="1"/>
</dbReference>
<evidence type="ECO:0000259" key="4">
    <source>
        <dbReference type="PROSITE" id="PS50089"/>
    </source>
</evidence>
<dbReference type="AlphaFoldDB" id="A0A0D9XFJ2"/>
<protein>
    <recommendedName>
        <fullName evidence="4">RING-type domain-containing protein</fullName>
    </recommendedName>
</protein>
<dbReference type="EnsemblPlants" id="LPERR09G12240.1">
    <property type="protein sequence ID" value="LPERR09G12240.1"/>
    <property type="gene ID" value="LPERR09G12240"/>
</dbReference>
<feature type="compositionally biased region" description="Polar residues" evidence="2">
    <location>
        <begin position="310"/>
        <end position="321"/>
    </location>
</feature>
<dbReference type="PROSITE" id="PS50089">
    <property type="entry name" value="ZF_RING_2"/>
    <property type="match status" value="1"/>
</dbReference>